<feature type="chain" id="PRO_5046717703" description="Pilus assembly protein" evidence="1">
    <location>
        <begin position="24"/>
        <end position="90"/>
    </location>
</feature>
<evidence type="ECO:0008006" key="4">
    <source>
        <dbReference type="Google" id="ProtNLM"/>
    </source>
</evidence>
<evidence type="ECO:0000313" key="3">
    <source>
        <dbReference type="Proteomes" id="UP000785613"/>
    </source>
</evidence>
<name>A0ABX0LRP7_9BURK</name>
<comment type="caution">
    <text evidence="2">The sequence shown here is derived from an EMBL/GenBank/DDBJ whole genome shotgun (WGS) entry which is preliminary data.</text>
</comment>
<dbReference type="Proteomes" id="UP000785613">
    <property type="component" value="Unassembled WGS sequence"/>
</dbReference>
<keyword evidence="1" id="KW-0732">Signal</keyword>
<dbReference type="EMBL" id="VUYU01000008">
    <property type="protein sequence ID" value="NHZ34847.1"/>
    <property type="molecule type" value="Genomic_DNA"/>
</dbReference>
<feature type="signal peptide" evidence="1">
    <location>
        <begin position="1"/>
        <end position="23"/>
    </location>
</feature>
<organism evidence="2 3">
    <name type="scientific">Massilia rubra</name>
    <dbReference type="NCBI Taxonomy" id="2607910"/>
    <lineage>
        <taxon>Bacteria</taxon>
        <taxon>Pseudomonadati</taxon>
        <taxon>Pseudomonadota</taxon>
        <taxon>Betaproteobacteria</taxon>
        <taxon>Burkholderiales</taxon>
        <taxon>Oxalobacteraceae</taxon>
        <taxon>Telluria group</taxon>
        <taxon>Massilia</taxon>
    </lineage>
</organism>
<protein>
    <recommendedName>
        <fullName evidence="4">Pilus assembly protein</fullName>
    </recommendedName>
</protein>
<dbReference type="PROSITE" id="PS51257">
    <property type="entry name" value="PROKAR_LIPOPROTEIN"/>
    <property type="match status" value="1"/>
</dbReference>
<evidence type="ECO:0000256" key="1">
    <source>
        <dbReference type="SAM" id="SignalP"/>
    </source>
</evidence>
<dbReference type="RefSeq" id="WP_167225652.1">
    <property type="nucleotide sequence ID" value="NZ_VUYU01000008.1"/>
</dbReference>
<proteinExistence type="predicted"/>
<reference evidence="2 3" key="1">
    <citation type="submission" date="2019-09" db="EMBL/GenBank/DDBJ databases">
        <title>Taxonomy of Antarctic Massilia spp.: description of Massilia rubra sp. nov., Massilia aquatica sp. nov., Massilia mucilaginosa sp. nov., Massilia frigida sp. nov. isolated from streams, lakes and regoliths.</title>
        <authorList>
            <person name="Holochova P."/>
            <person name="Sedlacek I."/>
            <person name="Kralova S."/>
            <person name="Maslanova I."/>
            <person name="Busse H.-J."/>
            <person name="Stankova E."/>
            <person name="Vrbovska V."/>
            <person name="Kovarovic V."/>
            <person name="Bartak M."/>
            <person name="Svec P."/>
            <person name="Pantucek R."/>
        </authorList>
    </citation>
    <scope>NUCLEOTIDE SEQUENCE [LARGE SCALE GENOMIC DNA]</scope>
    <source>
        <strain evidence="2 3">CCM 8692</strain>
    </source>
</reference>
<accession>A0ABX0LRP7</accession>
<keyword evidence="3" id="KW-1185">Reference proteome</keyword>
<gene>
    <name evidence="2" type="ORF">F0185_14835</name>
</gene>
<sequence>MNTRIVRRIASLLAATLWLGACSSTPHWDARFGQSLRAALAAQAIDPGAAGANRPVNGLDGKAAAAAYERYQHSTDAPAALAPLAIGAAK</sequence>
<evidence type="ECO:0000313" key="2">
    <source>
        <dbReference type="EMBL" id="NHZ34847.1"/>
    </source>
</evidence>